<keyword evidence="2" id="KW-0472">Membrane</keyword>
<feature type="region of interest" description="Disordered" evidence="1">
    <location>
        <begin position="53"/>
        <end position="77"/>
    </location>
</feature>
<keyword evidence="2" id="KW-0812">Transmembrane</keyword>
<dbReference type="Proteomes" id="UP001516023">
    <property type="component" value="Unassembled WGS sequence"/>
</dbReference>
<feature type="transmembrane region" description="Helical" evidence="2">
    <location>
        <begin position="30"/>
        <end position="51"/>
    </location>
</feature>
<protein>
    <submittedName>
        <fullName evidence="3">Uncharacterized protein</fullName>
    </submittedName>
</protein>
<dbReference type="PANTHER" id="PTHR21113">
    <property type="entry name" value="AGAP001705-PA"/>
    <property type="match status" value="1"/>
</dbReference>
<evidence type="ECO:0000256" key="2">
    <source>
        <dbReference type="SAM" id="Phobius"/>
    </source>
</evidence>
<keyword evidence="4" id="KW-1185">Reference proteome</keyword>
<dbReference type="EMBL" id="JABMIG020000006">
    <property type="protein sequence ID" value="KAL3804705.1"/>
    <property type="molecule type" value="Genomic_DNA"/>
</dbReference>
<organism evidence="3 4">
    <name type="scientific">Cyclotella cryptica</name>
    <dbReference type="NCBI Taxonomy" id="29204"/>
    <lineage>
        <taxon>Eukaryota</taxon>
        <taxon>Sar</taxon>
        <taxon>Stramenopiles</taxon>
        <taxon>Ochrophyta</taxon>
        <taxon>Bacillariophyta</taxon>
        <taxon>Coscinodiscophyceae</taxon>
        <taxon>Thalassiosirophycidae</taxon>
        <taxon>Stephanodiscales</taxon>
        <taxon>Stephanodiscaceae</taxon>
        <taxon>Cyclotella</taxon>
    </lineage>
</organism>
<proteinExistence type="predicted"/>
<evidence type="ECO:0000256" key="1">
    <source>
        <dbReference type="SAM" id="MobiDB-lite"/>
    </source>
</evidence>
<evidence type="ECO:0000313" key="4">
    <source>
        <dbReference type="Proteomes" id="UP001516023"/>
    </source>
</evidence>
<reference evidence="3 4" key="1">
    <citation type="journal article" date="2020" name="G3 (Bethesda)">
        <title>Improved Reference Genome for Cyclotella cryptica CCMP332, a Model for Cell Wall Morphogenesis, Salinity Adaptation, and Lipid Production in Diatoms (Bacillariophyta).</title>
        <authorList>
            <person name="Roberts W.R."/>
            <person name="Downey K.M."/>
            <person name="Ruck E.C."/>
            <person name="Traller J.C."/>
            <person name="Alverson A.J."/>
        </authorList>
    </citation>
    <scope>NUCLEOTIDE SEQUENCE [LARGE SCALE GENOMIC DNA]</scope>
    <source>
        <strain evidence="3 4">CCMP332</strain>
    </source>
</reference>
<keyword evidence="2" id="KW-1133">Transmembrane helix</keyword>
<name>A0ABD3R5M9_9STRA</name>
<feature type="compositionally biased region" description="Polar residues" evidence="1">
    <location>
        <begin position="59"/>
        <end position="77"/>
    </location>
</feature>
<evidence type="ECO:0000313" key="3">
    <source>
        <dbReference type="EMBL" id="KAL3804705.1"/>
    </source>
</evidence>
<dbReference type="AlphaFoldDB" id="A0ABD3R5M9"/>
<accession>A0ABD3R5M9</accession>
<gene>
    <name evidence="3" type="ORF">HJC23_008520</name>
</gene>
<dbReference type="PANTHER" id="PTHR21113:SF4">
    <property type="entry name" value="CHITIN-BINDING TYPE-4 DOMAIN-CONTAINING PROTEIN"/>
    <property type="match status" value="1"/>
</dbReference>
<feature type="region of interest" description="Disordered" evidence="1">
    <location>
        <begin position="1079"/>
        <end position="1100"/>
    </location>
</feature>
<sequence length="1137" mass="127009">MYRKRRSAVLFIAPWNKHETNKDIMKTRTLIFTTASFTVSLLSTTFLIAAVPHPHSSGEGKSNNKPAPQRSMQQQPSTDFLTLNSPSVLNSIESHLFSAPVQRHINKLFQSRIQYESEQHTYPSLLYTFDGFWNSWKKNIENKLLFAGDDMERNRTLVSYTDRGKRNPDQAIIVSGFEYGLANMAAYLSQVMVDGIYADKCSTLSSTTEAGCETLTEEERWDVPMKDWQRVQEYFSGGWDYRQQLVEYVDGGMNRMEYLEGEKVDYEFIQSVSGVFRIGCHNVDSMGESNGCPSSSSSSSGVLENMSQRRTAFSTVLSVLRIPRLREVEVVQTTLEYLKGRKEGFEENLLLYKSGDQFYRSQRYLFDDMVSAIIAFSMPQNVTHPYSDNSTIYFESPDHSPFYMGDPYMRYGHKYGLGNIALFFANGLHLSIEKDDACDEPNENEVNGKIPISNSCGQLGFSYQDMVCPNGERNMSCTVDEDMELTAVTFSRLVGSPPPLMCAPTSKVPFTGFWNADLIREEKNDAYANENGRVDVSGCCWWGRGVLQTKGVCGFGRLNYYLGARAARMGRPSLFPGVDFCLNPEAICGSQYNNQLIWMTGLFTWIDRVQSYDEGGFNYMEELLHFADSGFKDEEFIKAVGKIVKLGCHNPPCQNAGCLSSSTCAGTSSGDEEDIGNLVTKVFRTFMELTLWDFPNSPGGSNMPSPSPTQCKLNCTDEPTMSPFDPTLAPTVSPFVDPTSIPSAAPSSEFVQRKEYFALVKMILEDKREQVENEVFVTPAPAVFTFDGFLQALEDVCTAEYDGLSFYLGQDSTSNLGHGIANIALFLAHASTRGLRLNTCEETTDINNKEILCPASLATMECTVLVDARTRRVSWLTLLICLVITALSGILLNQSPCDIGRFNHIFGIPAHENGRKSSRYYVDFCTKPEVICYNSTVDASGSIQSAGAIKYLIGLVEWIDRVQSYSWGYWGYTERLKMFVDGGMNDYSFIDEFSDIVLNSSDDAELRKTTFKSLLRILFSELHSNPPMSTIDGITTVPPYNLETFSPIDTFPVYSPGENNPYFLYTQPPTIGLITAEPFAPQPAPGPHQGGSGLPGQALPANTRVDLSSSSVVVPWVTTMSYIFLLKKVMFSFNIVD</sequence>
<comment type="caution">
    <text evidence="3">The sequence shown here is derived from an EMBL/GenBank/DDBJ whole genome shotgun (WGS) entry which is preliminary data.</text>
</comment>